<dbReference type="InterPro" id="IPR002018">
    <property type="entry name" value="CarbesteraseB"/>
</dbReference>
<dbReference type="OrthoDB" id="408631at2759"/>
<feature type="signal peptide" evidence="3">
    <location>
        <begin position="1"/>
        <end position="19"/>
    </location>
</feature>
<dbReference type="InterPro" id="IPR019826">
    <property type="entry name" value="Carboxylesterase_B_AS"/>
</dbReference>
<dbReference type="STRING" id="690307.A0A1L9X944"/>
<keyword evidence="3" id="KW-0732">Signal</keyword>
<evidence type="ECO:0000256" key="3">
    <source>
        <dbReference type="RuleBase" id="RU361235"/>
    </source>
</evidence>
<dbReference type="PANTHER" id="PTHR43918:SF4">
    <property type="entry name" value="CARBOXYLIC ESTER HYDROLASE"/>
    <property type="match status" value="1"/>
</dbReference>
<evidence type="ECO:0000313" key="5">
    <source>
        <dbReference type="EMBL" id="OJK04953.1"/>
    </source>
</evidence>
<dbReference type="EMBL" id="KV878970">
    <property type="protein sequence ID" value="OJK04953.1"/>
    <property type="molecule type" value="Genomic_DNA"/>
</dbReference>
<dbReference type="EC" id="3.1.1.-" evidence="3"/>
<keyword evidence="2 3" id="KW-0378">Hydrolase</keyword>
<feature type="domain" description="Carboxylesterase type B" evidence="4">
    <location>
        <begin position="31"/>
        <end position="520"/>
    </location>
</feature>
<evidence type="ECO:0000259" key="4">
    <source>
        <dbReference type="Pfam" id="PF00135"/>
    </source>
</evidence>
<reference evidence="6" key="1">
    <citation type="journal article" date="2017" name="Genome Biol.">
        <title>Comparative genomics reveals high biological diversity and specific adaptations in the industrially and medically important fungal genus Aspergillus.</title>
        <authorList>
            <person name="de Vries R.P."/>
            <person name="Riley R."/>
            <person name="Wiebenga A."/>
            <person name="Aguilar-Osorio G."/>
            <person name="Amillis S."/>
            <person name="Uchima C.A."/>
            <person name="Anderluh G."/>
            <person name="Asadollahi M."/>
            <person name="Askin M."/>
            <person name="Barry K."/>
            <person name="Battaglia E."/>
            <person name="Bayram O."/>
            <person name="Benocci T."/>
            <person name="Braus-Stromeyer S.A."/>
            <person name="Caldana C."/>
            <person name="Canovas D."/>
            <person name="Cerqueira G.C."/>
            <person name="Chen F."/>
            <person name="Chen W."/>
            <person name="Choi C."/>
            <person name="Clum A."/>
            <person name="Dos Santos R.A."/>
            <person name="Damasio A.R."/>
            <person name="Diallinas G."/>
            <person name="Emri T."/>
            <person name="Fekete E."/>
            <person name="Flipphi M."/>
            <person name="Freyberg S."/>
            <person name="Gallo A."/>
            <person name="Gournas C."/>
            <person name="Habgood R."/>
            <person name="Hainaut M."/>
            <person name="Harispe M.L."/>
            <person name="Henrissat B."/>
            <person name="Hilden K.S."/>
            <person name="Hope R."/>
            <person name="Hossain A."/>
            <person name="Karabika E."/>
            <person name="Karaffa L."/>
            <person name="Karanyi Z."/>
            <person name="Krasevec N."/>
            <person name="Kuo A."/>
            <person name="Kusch H."/>
            <person name="LaButti K."/>
            <person name="Lagendijk E.L."/>
            <person name="Lapidus A."/>
            <person name="Levasseur A."/>
            <person name="Lindquist E."/>
            <person name="Lipzen A."/>
            <person name="Logrieco A.F."/>
            <person name="MacCabe A."/>
            <person name="Maekelae M.R."/>
            <person name="Malavazi I."/>
            <person name="Melin P."/>
            <person name="Meyer V."/>
            <person name="Mielnichuk N."/>
            <person name="Miskei M."/>
            <person name="Molnar A.P."/>
            <person name="Mule G."/>
            <person name="Ngan C.Y."/>
            <person name="Orejas M."/>
            <person name="Orosz E."/>
            <person name="Ouedraogo J.P."/>
            <person name="Overkamp K.M."/>
            <person name="Park H.-S."/>
            <person name="Perrone G."/>
            <person name="Piumi F."/>
            <person name="Punt P.J."/>
            <person name="Ram A.F."/>
            <person name="Ramon A."/>
            <person name="Rauscher S."/>
            <person name="Record E."/>
            <person name="Riano-Pachon D.M."/>
            <person name="Robert V."/>
            <person name="Roehrig J."/>
            <person name="Ruller R."/>
            <person name="Salamov A."/>
            <person name="Salih N.S."/>
            <person name="Samson R.A."/>
            <person name="Sandor E."/>
            <person name="Sanguinetti M."/>
            <person name="Schuetze T."/>
            <person name="Sepcic K."/>
            <person name="Shelest E."/>
            <person name="Sherlock G."/>
            <person name="Sophianopoulou V."/>
            <person name="Squina F.M."/>
            <person name="Sun H."/>
            <person name="Susca A."/>
            <person name="Todd R.B."/>
            <person name="Tsang A."/>
            <person name="Unkles S.E."/>
            <person name="van de Wiele N."/>
            <person name="van Rossen-Uffink D."/>
            <person name="Oliveira J.V."/>
            <person name="Vesth T.C."/>
            <person name="Visser J."/>
            <person name="Yu J.-H."/>
            <person name="Zhou M."/>
            <person name="Andersen M.R."/>
            <person name="Archer D.B."/>
            <person name="Baker S.E."/>
            <person name="Benoit I."/>
            <person name="Brakhage A.A."/>
            <person name="Braus G.H."/>
            <person name="Fischer R."/>
            <person name="Frisvad J.C."/>
            <person name="Goldman G.H."/>
            <person name="Houbraken J."/>
            <person name="Oakley B."/>
            <person name="Pocsi I."/>
            <person name="Scazzocchio C."/>
            <person name="Seiboth B."/>
            <person name="vanKuyk P.A."/>
            <person name="Wortman J."/>
            <person name="Dyer P.S."/>
            <person name="Grigoriev I.V."/>
        </authorList>
    </citation>
    <scope>NUCLEOTIDE SEQUENCE [LARGE SCALE GENOMIC DNA]</scope>
    <source>
        <strain evidence="6">ATCC 16872 / CBS 172.66 / WB 5094</strain>
    </source>
</reference>
<evidence type="ECO:0000313" key="6">
    <source>
        <dbReference type="Proteomes" id="UP000184546"/>
    </source>
</evidence>
<dbReference type="SUPFAM" id="SSF53474">
    <property type="entry name" value="alpha/beta-Hydrolases"/>
    <property type="match status" value="1"/>
</dbReference>
<accession>A0A1L9X944</accession>
<dbReference type="RefSeq" id="XP_020061292.1">
    <property type="nucleotide sequence ID" value="XM_020202230.1"/>
</dbReference>
<evidence type="ECO:0000256" key="2">
    <source>
        <dbReference type="ARBA" id="ARBA00022801"/>
    </source>
</evidence>
<dbReference type="GO" id="GO:0052689">
    <property type="term" value="F:carboxylic ester hydrolase activity"/>
    <property type="evidence" value="ECO:0007669"/>
    <property type="project" value="TreeGrafter"/>
</dbReference>
<dbReference type="Proteomes" id="UP000184546">
    <property type="component" value="Unassembled WGS sequence"/>
</dbReference>
<comment type="similarity">
    <text evidence="1 3">Belongs to the type-B carboxylesterase/lipase family.</text>
</comment>
<dbReference type="Pfam" id="PF00135">
    <property type="entry name" value="COesterase"/>
    <property type="match status" value="1"/>
</dbReference>
<protein>
    <recommendedName>
        <fullName evidence="3">Carboxylic ester hydrolase</fullName>
        <ecNumber evidence="3">3.1.1.-</ecNumber>
    </recommendedName>
</protein>
<dbReference type="InterPro" id="IPR029058">
    <property type="entry name" value="AB_hydrolase_fold"/>
</dbReference>
<gene>
    <name evidence="5" type="ORF">ASPACDRAFT_49283</name>
</gene>
<keyword evidence="6" id="KW-1185">Reference proteome</keyword>
<name>A0A1L9X944_ASPA1</name>
<dbReference type="GeneID" id="30976044"/>
<dbReference type="VEuPathDB" id="FungiDB:ASPACDRAFT_49283"/>
<evidence type="ECO:0000256" key="1">
    <source>
        <dbReference type="ARBA" id="ARBA00005964"/>
    </source>
</evidence>
<sequence length="556" mass="61060">MRRAFVCLLGLFASGLVASADTSQPTAHVRNGTYVGVRNTNYEQDFFLGIPYAQQPVGDLRFRVPKSLDESWDGEREAKAYSDICVGYGTDSIWYNQSEACLTLNVIRDSSFNESSSLPVGVWIHGGGFTEGSSADQRYNMSAIVANAQKIGKPFLAVSLNYRLTTWGFISSSEVSGTGNTNLGLRDQRLALHWIKENIAAFGGDPAKITIWGESAGAMSVGYHLAAYGGRNDSLFRAAIMESGGTIAAAPSNYTSYQALYDDLVAKVNCSDVVDSLQCLREVPFEKLNNVLNGTDGQSNYPFSPVIDGDLIPTWGSLQLDRHEFVQVPIIAGTNTDEGTAFGPTGVNTTQEFYAYLTDGQAGFQLPPSIAKHILQVYPDNPSLGIPEFLGSRRVPSKGYQWRRTSAYAGDAKMHANRRRQCEAWTATNTTAYCYRFNVRSADVTPLSGATHFEEVAFVFNNIAGLGYHYGLPFAGVPESYVQLSQLMTSMWASFIHDLDPNSGIKNESAVRWQAYGQGRPVDLVFNANTTSYMEPDTWRKEGIDYINSVASAYWR</sequence>
<dbReference type="AlphaFoldDB" id="A0A1L9X944"/>
<proteinExistence type="inferred from homology"/>
<dbReference type="PROSITE" id="PS00122">
    <property type="entry name" value="CARBOXYLESTERASE_B_1"/>
    <property type="match status" value="1"/>
</dbReference>
<feature type="chain" id="PRO_5011824171" description="Carboxylic ester hydrolase" evidence="3">
    <location>
        <begin position="20"/>
        <end position="556"/>
    </location>
</feature>
<dbReference type="InterPro" id="IPR050654">
    <property type="entry name" value="AChE-related_enzymes"/>
</dbReference>
<organism evidence="5 6">
    <name type="scientific">Aspergillus aculeatus (strain ATCC 16872 / CBS 172.66 / WB 5094)</name>
    <dbReference type="NCBI Taxonomy" id="690307"/>
    <lineage>
        <taxon>Eukaryota</taxon>
        <taxon>Fungi</taxon>
        <taxon>Dikarya</taxon>
        <taxon>Ascomycota</taxon>
        <taxon>Pezizomycotina</taxon>
        <taxon>Eurotiomycetes</taxon>
        <taxon>Eurotiomycetidae</taxon>
        <taxon>Eurotiales</taxon>
        <taxon>Aspergillaceae</taxon>
        <taxon>Aspergillus</taxon>
        <taxon>Aspergillus subgen. Circumdati</taxon>
    </lineage>
</organism>
<dbReference type="FunFam" id="3.40.50.1820:FF:000292">
    <property type="entry name" value="Carboxylic ester hydrolase"/>
    <property type="match status" value="1"/>
</dbReference>
<dbReference type="OMA" id="MEADTWR"/>
<dbReference type="PANTHER" id="PTHR43918">
    <property type="entry name" value="ACETYLCHOLINESTERASE"/>
    <property type="match status" value="1"/>
</dbReference>
<dbReference type="Gene3D" id="3.40.50.1820">
    <property type="entry name" value="alpha/beta hydrolase"/>
    <property type="match status" value="1"/>
</dbReference>